<sequence>MDGCLNAETAVQISNNLPKVDPVELPHPWTFDWTYPFGPDIHHFLSFFSSPALEKIFIGIKELPALSADVLLLRGYPAAAASQLFANHRVIDLMSLCDLSLECQHEDTAGSVLRKFALPVLETFELTYVDRIKRYGNRDYAPDCCHVWSRCSETPRLLVLTHRMICRFHISAELGRTEVMLGYIPALVSLTLDGCGGVSTLSDEATSSGSGCWAGSTCAFDKYCIKLQSAGEHWICANWRLSQNNQRGRHVAESAGSS</sequence>
<dbReference type="AlphaFoldDB" id="A0A8H6ZKI0"/>
<evidence type="ECO:0000313" key="2">
    <source>
        <dbReference type="Proteomes" id="UP000623467"/>
    </source>
</evidence>
<protein>
    <submittedName>
        <fullName evidence="1">Uncharacterized protein</fullName>
    </submittedName>
</protein>
<accession>A0A8H6ZKI0</accession>
<gene>
    <name evidence="1" type="ORF">MSAN_00230700</name>
</gene>
<dbReference type="Proteomes" id="UP000623467">
    <property type="component" value="Unassembled WGS sequence"/>
</dbReference>
<name>A0A8H6ZKI0_9AGAR</name>
<reference evidence="1" key="1">
    <citation type="submission" date="2020-05" db="EMBL/GenBank/DDBJ databases">
        <title>Mycena genomes resolve the evolution of fungal bioluminescence.</title>
        <authorList>
            <person name="Tsai I.J."/>
        </authorList>
    </citation>
    <scope>NUCLEOTIDE SEQUENCE</scope>
    <source>
        <strain evidence="1">160909Yilan</strain>
    </source>
</reference>
<dbReference type="OrthoDB" id="3027018at2759"/>
<proteinExistence type="predicted"/>
<organism evidence="1 2">
    <name type="scientific">Mycena sanguinolenta</name>
    <dbReference type="NCBI Taxonomy" id="230812"/>
    <lineage>
        <taxon>Eukaryota</taxon>
        <taxon>Fungi</taxon>
        <taxon>Dikarya</taxon>
        <taxon>Basidiomycota</taxon>
        <taxon>Agaricomycotina</taxon>
        <taxon>Agaricomycetes</taxon>
        <taxon>Agaricomycetidae</taxon>
        <taxon>Agaricales</taxon>
        <taxon>Marasmiineae</taxon>
        <taxon>Mycenaceae</taxon>
        <taxon>Mycena</taxon>
    </lineage>
</organism>
<comment type="caution">
    <text evidence="1">The sequence shown here is derived from an EMBL/GenBank/DDBJ whole genome shotgun (WGS) entry which is preliminary data.</text>
</comment>
<keyword evidence="2" id="KW-1185">Reference proteome</keyword>
<dbReference type="EMBL" id="JACAZH010000001">
    <property type="protein sequence ID" value="KAF7378066.1"/>
    <property type="molecule type" value="Genomic_DNA"/>
</dbReference>
<evidence type="ECO:0000313" key="1">
    <source>
        <dbReference type="EMBL" id="KAF7378066.1"/>
    </source>
</evidence>